<dbReference type="EMBL" id="WNWR01000819">
    <property type="protein sequence ID" value="KAE9968664.1"/>
    <property type="molecule type" value="Genomic_DNA"/>
</dbReference>
<organism evidence="2 3">
    <name type="scientific">Venturia inaequalis</name>
    <name type="common">Apple scab fungus</name>
    <dbReference type="NCBI Taxonomy" id="5025"/>
    <lineage>
        <taxon>Eukaryota</taxon>
        <taxon>Fungi</taxon>
        <taxon>Dikarya</taxon>
        <taxon>Ascomycota</taxon>
        <taxon>Pezizomycotina</taxon>
        <taxon>Dothideomycetes</taxon>
        <taxon>Pleosporomycetidae</taxon>
        <taxon>Venturiales</taxon>
        <taxon>Venturiaceae</taxon>
        <taxon>Venturia</taxon>
    </lineage>
</organism>
<evidence type="ECO:0000256" key="1">
    <source>
        <dbReference type="SAM" id="MobiDB-lite"/>
    </source>
</evidence>
<feature type="region of interest" description="Disordered" evidence="1">
    <location>
        <begin position="1"/>
        <end position="23"/>
    </location>
</feature>
<keyword evidence="3" id="KW-1185">Reference proteome</keyword>
<evidence type="ECO:0000313" key="2">
    <source>
        <dbReference type="EMBL" id="KAE9968664.1"/>
    </source>
</evidence>
<dbReference type="AlphaFoldDB" id="A0A8H3YPT2"/>
<reference evidence="2 3" key="1">
    <citation type="submission" date="2019-07" db="EMBL/GenBank/DDBJ databases">
        <title>Venturia inaequalis Genome Resource.</title>
        <authorList>
            <person name="Lichtner F.J."/>
        </authorList>
    </citation>
    <scope>NUCLEOTIDE SEQUENCE [LARGE SCALE GENOMIC DNA]</scope>
    <source>
        <strain evidence="2 3">DMI_063113</strain>
    </source>
</reference>
<evidence type="ECO:0000313" key="3">
    <source>
        <dbReference type="Proteomes" id="UP000490939"/>
    </source>
</evidence>
<feature type="non-terminal residue" evidence="2">
    <location>
        <position position="155"/>
    </location>
</feature>
<protein>
    <submittedName>
        <fullName evidence="2">Uncharacterized protein</fullName>
    </submittedName>
</protein>
<feature type="compositionally biased region" description="Acidic residues" evidence="1">
    <location>
        <begin position="130"/>
        <end position="145"/>
    </location>
</feature>
<proteinExistence type="predicted"/>
<name>A0A8H3YPT2_VENIN</name>
<feature type="region of interest" description="Disordered" evidence="1">
    <location>
        <begin position="116"/>
        <end position="155"/>
    </location>
</feature>
<gene>
    <name evidence="2" type="ORF">EG327_010963</name>
</gene>
<dbReference type="Proteomes" id="UP000490939">
    <property type="component" value="Unassembled WGS sequence"/>
</dbReference>
<accession>A0A8H3YPT2</accession>
<sequence length="155" mass="17173">VKTTRPKATPPIPTPTPPAMPSTGSRLYLDVLHKPPRSEISNLGLIQVWITRKALGDRHPIALELYGDRGASYGALLNVIQHVIKTELAQEVKPPRGNNGMDFTSTLNTYLNTDVDTEVDINENKSPQNTDDEAMDEEEMDDEDSQANFGTPIQY</sequence>
<comment type="caution">
    <text evidence="2">The sequence shown here is derived from an EMBL/GenBank/DDBJ whole genome shotgun (WGS) entry which is preliminary data.</text>
</comment>
<feature type="compositionally biased region" description="Polar residues" evidence="1">
    <location>
        <begin position="146"/>
        <end position="155"/>
    </location>
</feature>
<feature type="compositionally biased region" description="Pro residues" evidence="1">
    <location>
        <begin position="8"/>
        <end position="20"/>
    </location>
</feature>